<dbReference type="KEGG" id="nse:NSE_0002"/>
<keyword evidence="3" id="KW-1185">Reference proteome</keyword>
<dbReference type="RefSeq" id="WP_011451411.1">
    <property type="nucleotide sequence ID" value="NC_007798.1"/>
</dbReference>
<evidence type="ECO:0000313" key="2">
    <source>
        <dbReference type="EMBL" id="ABD46139.1"/>
    </source>
</evidence>
<keyword evidence="1" id="KW-0812">Transmembrane</keyword>
<feature type="transmembrane region" description="Helical" evidence="1">
    <location>
        <begin position="178"/>
        <end position="198"/>
    </location>
</feature>
<sequence>MFYSNGLLSKLKHSFFGESTKKEATFSLYYSSFKRIFHTDIANRFSKAEKFILTTNRNFYHKDRVVKIPALGDIDNKTARKSTRGKLEISISGKTYTLERVKIGGGQTARGKGLYEIKGLNRGIMTTARKDSAVYCLWLDPDNRVSDEYNTEGNLKMFFNGPVKAFSPVVRNPRDRSINILCTLISFPIYTATLVAKYSVYFALELVSGVLVNVVTRVVFPLSFFIFSSFFLTLGLVGLPLMGPDKRKGYLGNYRAVLHISRDMFLMGTMSYIKSALLESNSIDKKLEGMADGSLNMSDYEKRNLGLKKVVLSSLNVASVGFNGLLAVVRGAVNISCSFSRALASFLIGILTLNADYFYAGSFLIKQPFCEMRDDFRVLAGKEVDPTCYADQIISFNERAFTATVNGREESPIPDSSKKLPGIATLGLDLKDAGFSEAKAGGYDFVPYSCKAASRNL</sequence>
<feature type="transmembrane region" description="Helical" evidence="1">
    <location>
        <begin position="218"/>
        <end position="241"/>
    </location>
</feature>
<evidence type="ECO:0000313" key="3">
    <source>
        <dbReference type="Proteomes" id="UP000001942"/>
    </source>
</evidence>
<dbReference type="OrthoDB" id="7165187at2"/>
<gene>
    <name evidence="2" type="ordered locus">NSE_0002</name>
</gene>
<feature type="transmembrane region" description="Helical" evidence="1">
    <location>
        <begin position="339"/>
        <end position="359"/>
    </location>
</feature>
<dbReference type="AlphaFoldDB" id="Q2GF08"/>
<dbReference type="Proteomes" id="UP000001942">
    <property type="component" value="Chromosome"/>
</dbReference>
<accession>Q2GF08</accession>
<proteinExistence type="predicted"/>
<evidence type="ECO:0000256" key="1">
    <source>
        <dbReference type="SAM" id="Phobius"/>
    </source>
</evidence>
<dbReference type="HOGENOM" id="CLU_595574_0_0_5"/>
<keyword evidence="1" id="KW-1133">Transmembrane helix</keyword>
<reference evidence="2 3" key="1">
    <citation type="journal article" date="2006" name="PLoS Genet.">
        <title>Comparative genomics of emerging human ehrlichiosis agents.</title>
        <authorList>
            <person name="Dunning Hotopp J.C."/>
            <person name="Lin M."/>
            <person name="Madupu R."/>
            <person name="Crabtree J."/>
            <person name="Angiuoli S.V."/>
            <person name="Eisen J.A."/>
            <person name="Seshadri R."/>
            <person name="Ren Q."/>
            <person name="Wu M."/>
            <person name="Utterback T.R."/>
            <person name="Smith S."/>
            <person name="Lewis M."/>
            <person name="Khouri H."/>
            <person name="Zhang C."/>
            <person name="Niu H."/>
            <person name="Lin Q."/>
            <person name="Ohashi N."/>
            <person name="Zhi N."/>
            <person name="Nelson W."/>
            <person name="Brinkac L.M."/>
            <person name="Dodson R.J."/>
            <person name="Rosovitz M.J."/>
            <person name="Sundaram J."/>
            <person name="Daugherty S.C."/>
            <person name="Davidsen T."/>
            <person name="Durkin A.S."/>
            <person name="Gwinn M."/>
            <person name="Haft D.H."/>
            <person name="Selengut J.D."/>
            <person name="Sullivan S.A."/>
            <person name="Zafar N."/>
            <person name="Zhou L."/>
            <person name="Benahmed F."/>
            <person name="Forberger H."/>
            <person name="Halpin R."/>
            <person name="Mulligan S."/>
            <person name="Robinson J."/>
            <person name="White O."/>
            <person name="Rikihisa Y."/>
            <person name="Tettelin H."/>
        </authorList>
    </citation>
    <scope>NUCLEOTIDE SEQUENCE [LARGE SCALE GENOMIC DNA]</scope>
    <source>
        <strain evidence="3">ATCC VR-367 / Miyayama</strain>
    </source>
</reference>
<protein>
    <submittedName>
        <fullName evidence="2">Uncharacterized protein</fullName>
    </submittedName>
</protein>
<name>Q2GF08_EHRS3</name>
<organism evidence="2 3">
    <name type="scientific">Ehrlichia sennetsu (strain ATCC VR-367 / Miyayama)</name>
    <name type="common">Neorickettsia sennetsu</name>
    <dbReference type="NCBI Taxonomy" id="222891"/>
    <lineage>
        <taxon>Bacteria</taxon>
        <taxon>Pseudomonadati</taxon>
        <taxon>Pseudomonadota</taxon>
        <taxon>Alphaproteobacteria</taxon>
        <taxon>Rickettsiales</taxon>
        <taxon>Anaplasmataceae</taxon>
        <taxon>Ehrlichia</taxon>
    </lineage>
</organism>
<feature type="transmembrane region" description="Helical" evidence="1">
    <location>
        <begin position="310"/>
        <end position="333"/>
    </location>
</feature>
<dbReference type="EMBL" id="CP000237">
    <property type="protein sequence ID" value="ABD46139.1"/>
    <property type="molecule type" value="Genomic_DNA"/>
</dbReference>
<keyword evidence="1" id="KW-0472">Membrane</keyword>